<proteinExistence type="predicted"/>
<dbReference type="OrthoDB" id="9759959at2"/>
<dbReference type="Proteomes" id="UP000321197">
    <property type="component" value="Unassembled WGS sequence"/>
</dbReference>
<dbReference type="GO" id="GO:0005975">
    <property type="term" value="P:carbohydrate metabolic process"/>
    <property type="evidence" value="ECO:0007669"/>
    <property type="project" value="InterPro"/>
</dbReference>
<comment type="caution">
    <text evidence="3">The sequence shown here is derived from an EMBL/GenBank/DDBJ whole genome shotgun (WGS) entry which is preliminary data.</text>
</comment>
<dbReference type="Pfam" id="PF14742">
    <property type="entry name" value="GDE_N_bis"/>
    <property type="match status" value="1"/>
</dbReference>
<name>A0A511R1D4_9DEIN</name>
<dbReference type="InterPro" id="IPR054491">
    <property type="entry name" value="MGH1-like_GH"/>
</dbReference>
<dbReference type="AlphaFoldDB" id="A0A511R1D4"/>
<evidence type="ECO:0000313" key="3">
    <source>
        <dbReference type="EMBL" id="GEM83421.1"/>
    </source>
</evidence>
<dbReference type="RefSeq" id="WP_119341852.1">
    <property type="nucleotide sequence ID" value="NZ_BJXL01000044.1"/>
</dbReference>
<dbReference type="EMBL" id="BJXL01000044">
    <property type="protein sequence ID" value="GEM83421.1"/>
    <property type="molecule type" value="Genomic_DNA"/>
</dbReference>
<dbReference type="Pfam" id="PF22422">
    <property type="entry name" value="MGH1-like_GH"/>
    <property type="match status" value="1"/>
</dbReference>
<dbReference type="Gene3D" id="1.50.10.10">
    <property type="match status" value="1"/>
</dbReference>
<dbReference type="InterPro" id="IPR012341">
    <property type="entry name" value="6hp_glycosidase-like_sf"/>
</dbReference>
<sequence>MLPLKEDDTYAVLSDQGMADKDERGFYRHDTRYLSRYLWNMPGFGLLVSETPRPDRLVQHWSLMMGPDQLVGMRRELHIVRGGFSERLELENTSLKTQTVEIALEAAADFADLFEAKGWHKVSRKIDGFEYTAEDGLRVATHLSFDPLPAPPSAPDLSSEATPADGKTFQWRFELAPKQKVSLRLEGRFESPFEPHTPPLPDYEDWKKRFPLYMESGRSQRVLEQAITDLRALLFSLPDGLFPAAGIPWYVCPFGRDSLLTAYMMQPWASDVTRGVLAYLAKYQGTEVNAILDETPGKIIHEMRLGELSRTGKVPFTRYYGTVDATPLFLILLHQHWKDTGDMAFVRQLQPNWEAALTWMTDYADPDQDGFLEYAPNTNRGHVVQSWKDSHDSQSHQDGSLAQGAIAVCEVQGYAYMAYQGAAEFYRALGQVDQAKAWGARAQALKTRFHQKFWLPERKTYAAGLDGAKKPMAILTSNPGHLLWSGIVPDEVAPQLVKTLFSEALYSGWGLRTLGTDEVRYNPLSYHNGSVWPHDTALFIGGLVRYGFYEEALQAAENLFRLAMTQHDWRLPELVGGYPRQEGEPPVPYPASCRPQAWDSAAVVYMLRLIQEIDRKHPVRGVLELRKVRV</sequence>
<feature type="domain" description="Mannosylglycerate hydrolase MGH1-like glycoside hydrolase" evidence="2">
    <location>
        <begin position="327"/>
        <end position="565"/>
    </location>
</feature>
<evidence type="ECO:0000313" key="4">
    <source>
        <dbReference type="Proteomes" id="UP000321197"/>
    </source>
</evidence>
<feature type="domain" description="Putative glycogen debranching enzyme N-terminal" evidence="1">
    <location>
        <begin position="4"/>
        <end position="185"/>
    </location>
</feature>
<dbReference type="InterPro" id="IPR032856">
    <property type="entry name" value="GDE_N_bis"/>
</dbReference>
<accession>A0A511R1D4</accession>
<organism evidence="3 4">
    <name type="scientific">Meiothermus hypogaeus NBRC 106114</name>
    <dbReference type="NCBI Taxonomy" id="1227553"/>
    <lineage>
        <taxon>Bacteria</taxon>
        <taxon>Thermotogati</taxon>
        <taxon>Deinococcota</taxon>
        <taxon>Deinococci</taxon>
        <taxon>Thermales</taxon>
        <taxon>Thermaceae</taxon>
        <taxon>Meiothermus</taxon>
    </lineage>
</organism>
<dbReference type="SUPFAM" id="SSF48208">
    <property type="entry name" value="Six-hairpin glycosidases"/>
    <property type="match status" value="1"/>
</dbReference>
<dbReference type="InterPro" id="IPR008928">
    <property type="entry name" value="6-hairpin_glycosidase_sf"/>
</dbReference>
<evidence type="ECO:0000259" key="2">
    <source>
        <dbReference type="Pfam" id="PF22422"/>
    </source>
</evidence>
<gene>
    <name evidence="3" type="ORF">MHY01S_15870</name>
</gene>
<evidence type="ECO:0000259" key="1">
    <source>
        <dbReference type="Pfam" id="PF14742"/>
    </source>
</evidence>
<protein>
    <submittedName>
        <fullName evidence="3">Amylo-alpha-1,6-glucosidase</fullName>
    </submittedName>
</protein>
<reference evidence="3 4" key="1">
    <citation type="submission" date="2019-07" db="EMBL/GenBank/DDBJ databases">
        <title>Whole genome shotgun sequence of Meiothermus hypogaeus NBRC 106114.</title>
        <authorList>
            <person name="Hosoyama A."/>
            <person name="Uohara A."/>
            <person name="Ohji S."/>
            <person name="Ichikawa N."/>
        </authorList>
    </citation>
    <scope>NUCLEOTIDE SEQUENCE [LARGE SCALE GENOMIC DNA]</scope>
    <source>
        <strain evidence="3 4">NBRC 106114</strain>
    </source>
</reference>